<keyword evidence="2" id="KW-0004">4Fe-4S</keyword>
<dbReference type="Pfam" id="PF03460">
    <property type="entry name" value="NIR_SIR_ferr"/>
    <property type="match status" value="1"/>
</dbReference>
<proteinExistence type="inferred from homology"/>
<dbReference type="Gene3D" id="3.30.70.20">
    <property type="match status" value="1"/>
</dbReference>
<dbReference type="InterPro" id="IPR045854">
    <property type="entry name" value="NO2/SO3_Rdtase_4Fe4S_sf"/>
</dbReference>
<evidence type="ECO:0000313" key="9">
    <source>
        <dbReference type="EMBL" id="HIS74394.1"/>
    </source>
</evidence>
<dbReference type="PROSITE" id="PS00198">
    <property type="entry name" value="4FE4S_FER_1"/>
    <property type="match status" value="1"/>
</dbReference>
<dbReference type="PRINTS" id="PR00397">
    <property type="entry name" value="SIROHAEM"/>
</dbReference>
<comment type="similarity">
    <text evidence="1">Belongs to the nitrite and sulfite reductase 4Fe-4S domain family.</text>
</comment>
<dbReference type="PROSITE" id="PS51379">
    <property type="entry name" value="4FE4S_FER_2"/>
    <property type="match status" value="2"/>
</dbReference>
<dbReference type="InterPro" id="IPR017896">
    <property type="entry name" value="4Fe4S_Fe-S-bd"/>
</dbReference>
<sequence length="351" mass="39771">MNKDIDIKKLRLNCYRQSKESGKFMLQMRVPGGFIDAKYLGIVQHIAQTYGDGNFHFGTRQTFNITGIPYDNIQKVNKYIESYIKEVETELCNVNMNTIAGDETYWEPHSGYPTIGARNITACIGNYHCICGNINTFELARKIESIIFPSHYHIKINISGCPNDCNKAHMCDFGIIGTAKMEYHPQRCIACKACVKACEKGATRVLSLNENLSRVEKDTCCCVGCAECARVCPTSAWTRKETSFYRVIIGGRTGRQTPRAGKMFLNWATEDVILNALKNWQKFSAYVMNNKPEYLHGGHLIGRAGYKKFKEIILDGVKLNPECLVAENVFWNETEYRSNFNAKPLNIDTNS</sequence>
<reference evidence="9" key="2">
    <citation type="journal article" date="2021" name="PeerJ">
        <title>Extensive microbial diversity within the chicken gut microbiome revealed by metagenomics and culture.</title>
        <authorList>
            <person name="Gilroy R."/>
            <person name="Ravi A."/>
            <person name="Getino M."/>
            <person name="Pursley I."/>
            <person name="Horton D.L."/>
            <person name="Alikhan N.F."/>
            <person name="Baker D."/>
            <person name="Gharbi K."/>
            <person name="Hall N."/>
            <person name="Watson M."/>
            <person name="Adriaenssens E.M."/>
            <person name="Foster-Nyarko E."/>
            <person name="Jarju S."/>
            <person name="Secka A."/>
            <person name="Antonio M."/>
            <person name="Oren A."/>
            <person name="Chaudhuri R.R."/>
            <person name="La Ragione R."/>
            <person name="Hildebrand F."/>
            <person name="Pallen M.J."/>
        </authorList>
    </citation>
    <scope>NUCLEOTIDE SEQUENCE</scope>
    <source>
        <strain evidence="9">CHK152-2871</strain>
    </source>
</reference>
<dbReference type="GO" id="GO:0016002">
    <property type="term" value="F:sulfite reductase activity"/>
    <property type="evidence" value="ECO:0007669"/>
    <property type="project" value="TreeGrafter"/>
</dbReference>
<dbReference type="GO" id="GO:0000103">
    <property type="term" value="P:sulfate assimilation"/>
    <property type="evidence" value="ECO:0007669"/>
    <property type="project" value="TreeGrafter"/>
</dbReference>
<dbReference type="SUPFAM" id="SSF54862">
    <property type="entry name" value="4Fe-4S ferredoxins"/>
    <property type="match status" value="1"/>
</dbReference>
<protein>
    <submittedName>
        <fullName evidence="9">Sulfite reductase subunit C</fullName>
    </submittedName>
</protein>
<dbReference type="InterPro" id="IPR017900">
    <property type="entry name" value="4Fe4S_Fe_S_CS"/>
</dbReference>
<keyword evidence="6" id="KW-0408">Iron</keyword>
<dbReference type="AlphaFoldDB" id="A0A9D1JXE7"/>
<feature type="domain" description="4Fe-4S ferredoxin-type" evidence="8">
    <location>
        <begin position="179"/>
        <end position="208"/>
    </location>
</feature>
<evidence type="ECO:0000256" key="3">
    <source>
        <dbReference type="ARBA" id="ARBA00022617"/>
    </source>
</evidence>
<organism evidence="9 10">
    <name type="scientific">Candidatus Galligastranaerophilus intestinavium</name>
    <dbReference type="NCBI Taxonomy" id="2840836"/>
    <lineage>
        <taxon>Bacteria</taxon>
        <taxon>Candidatus Galligastranaerophilus</taxon>
    </lineage>
</organism>
<dbReference type="InterPro" id="IPR045169">
    <property type="entry name" value="NO2/SO3_Rdtase_4Fe4S_prot"/>
</dbReference>
<dbReference type="EMBL" id="DVJQ01000044">
    <property type="protein sequence ID" value="HIS74394.1"/>
    <property type="molecule type" value="Genomic_DNA"/>
</dbReference>
<keyword evidence="7" id="KW-0411">Iron-sulfur</keyword>
<comment type="caution">
    <text evidence="9">The sequence shown here is derived from an EMBL/GenBank/DDBJ whole genome shotgun (WGS) entry which is preliminary data.</text>
</comment>
<dbReference type="GO" id="GO:0046872">
    <property type="term" value="F:metal ion binding"/>
    <property type="evidence" value="ECO:0007669"/>
    <property type="project" value="UniProtKB-KW"/>
</dbReference>
<evidence type="ECO:0000256" key="6">
    <source>
        <dbReference type="ARBA" id="ARBA00023004"/>
    </source>
</evidence>
<dbReference type="InterPro" id="IPR006066">
    <property type="entry name" value="NO2/SO3_Rdtase_FeS/sirohaem_BS"/>
</dbReference>
<dbReference type="GO" id="GO:0020037">
    <property type="term" value="F:heme binding"/>
    <property type="evidence" value="ECO:0007669"/>
    <property type="project" value="InterPro"/>
</dbReference>
<dbReference type="InterPro" id="IPR006067">
    <property type="entry name" value="NO2/SO3_Rdtase_4Fe4S_dom"/>
</dbReference>
<dbReference type="PANTHER" id="PTHR11493">
    <property type="entry name" value="SULFITE REDUCTASE [NADPH] SUBUNIT BETA-RELATED"/>
    <property type="match status" value="1"/>
</dbReference>
<evidence type="ECO:0000256" key="2">
    <source>
        <dbReference type="ARBA" id="ARBA00022485"/>
    </source>
</evidence>
<dbReference type="SUPFAM" id="SSF55124">
    <property type="entry name" value="Nitrite/Sulfite reductase N-terminal domain-like"/>
    <property type="match status" value="1"/>
</dbReference>
<gene>
    <name evidence="9" type="primary">asrC</name>
    <name evidence="9" type="ORF">IAA86_05190</name>
</gene>
<dbReference type="Gene3D" id="3.30.413.10">
    <property type="entry name" value="Sulfite Reductase Hemoprotein, domain 1"/>
    <property type="match status" value="1"/>
</dbReference>
<keyword evidence="3" id="KW-0349">Heme</keyword>
<keyword evidence="5" id="KW-0560">Oxidoreductase</keyword>
<dbReference type="InterPro" id="IPR014261">
    <property type="entry name" value="Sulphite_reductase_C"/>
</dbReference>
<keyword evidence="4" id="KW-0479">Metal-binding</keyword>
<dbReference type="GO" id="GO:0051539">
    <property type="term" value="F:4 iron, 4 sulfur cluster binding"/>
    <property type="evidence" value="ECO:0007669"/>
    <property type="project" value="UniProtKB-KW"/>
</dbReference>
<dbReference type="GO" id="GO:0009337">
    <property type="term" value="C:sulfite reductase complex (NADPH)"/>
    <property type="evidence" value="ECO:0007669"/>
    <property type="project" value="TreeGrafter"/>
</dbReference>
<evidence type="ECO:0000256" key="1">
    <source>
        <dbReference type="ARBA" id="ARBA00010429"/>
    </source>
</evidence>
<evidence type="ECO:0000256" key="5">
    <source>
        <dbReference type="ARBA" id="ARBA00023002"/>
    </source>
</evidence>
<reference evidence="9" key="1">
    <citation type="submission" date="2020-10" db="EMBL/GenBank/DDBJ databases">
        <authorList>
            <person name="Gilroy R."/>
        </authorList>
    </citation>
    <scope>NUCLEOTIDE SEQUENCE</scope>
    <source>
        <strain evidence="9">CHK152-2871</strain>
    </source>
</reference>
<dbReference type="PROSITE" id="PS00365">
    <property type="entry name" value="NIR_SIR"/>
    <property type="match status" value="1"/>
</dbReference>
<evidence type="ECO:0000313" key="10">
    <source>
        <dbReference type="Proteomes" id="UP000886865"/>
    </source>
</evidence>
<dbReference type="NCBIfam" id="TIGR02912">
    <property type="entry name" value="sulfite_red_C"/>
    <property type="match status" value="1"/>
</dbReference>
<feature type="domain" description="4Fe-4S ferredoxin-type" evidence="8">
    <location>
        <begin position="213"/>
        <end position="242"/>
    </location>
</feature>
<dbReference type="Gene3D" id="3.90.480.20">
    <property type="match status" value="1"/>
</dbReference>
<dbReference type="SUPFAM" id="SSF56014">
    <property type="entry name" value="Nitrite and sulphite reductase 4Fe-4S domain-like"/>
    <property type="match status" value="1"/>
</dbReference>
<dbReference type="PANTHER" id="PTHR11493:SF54">
    <property type="entry name" value="ANAEROBIC SULFITE REDUCTASE SUBUNIT C"/>
    <property type="match status" value="1"/>
</dbReference>
<dbReference type="GO" id="GO:0050311">
    <property type="term" value="F:sulfite reductase (ferredoxin) activity"/>
    <property type="evidence" value="ECO:0007669"/>
    <property type="project" value="TreeGrafter"/>
</dbReference>
<evidence type="ECO:0000256" key="7">
    <source>
        <dbReference type="ARBA" id="ARBA00023014"/>
    </source>
</evidence>
<evidence type="ECO:0000259" key="8">
    <source>
        <dbReference type="PROSITE" id="PS51379"/>
    </source>
</evidence>
<dbReference type="InterPro" id="IPR005117">
    <property type="entry name" value="NiRdtase/SiRdtase_haem-b_fer"/>
</dbReference>
<dbReference type="InterPro" id="IPR036136">
    <property type="entry name" value="Nit/Sulf_reduc_fer-like_dom_sf"/>
</dbReference>
<evidence type="ECO:0000256" key="4">
    <source>
        <dbReference type="ARBA" id="ARBA00022723"/>
    </source>
</evidence>
<dbReference type="Proteomes" id="UP000886865">
    <property type="component" value="Unassembled WGS sequence"/>
</dbReference>
<dbReference type="Pfam" id="PF01077">
    <property type="entry name" value="NIR_SIR"/>
    <property type="match status" value="1"/>
</dbReference>
<name>A0A9D1JXE7_9BACT</name>
<accession>A0A9D1JXE7</accession>